<keyword evidence="6 11" id="KW-0547">Nucleotide-binding</keyword>
<dbReference type="GO" id="GO:0005524">
    <property type="term" value="F:ATP binding"/>
    <property type="evidence" value="ECO:0007669"/>
    <property type="project" value="UniProtKB-UniRule"/>
</dbReference>
<feature type="domain" description="Arginyl tRNA synthetase N-terminal" evidence="14">
    <location>
        <begin position="13"/>
        <end position="103"/>
    </location>
</feature>
<comment type="subcellular location">
    <subcellularLocation>
        <location evidence="1 11">Cytoplasm</location>
    </subcellularLocation>
</comment>
<dbReference type="InterPro" id="IPR036695">
    <property type="entry name" value="Arg-tRNA-synth_N_sf"/>
</dbReference>
<evidence type="ECO:0000259" key="14">
    <source>
        <dbReference type="SMART" id="SM01016"/>
    </source>
</evidence>
<dbReference type="AlphaFoldDB" id="A0A449B644"/>
<dbReference type="InterPro" id="IPR035684">
    <property type="entry name" value="ArgRS_core"/>
</dbReference>
<keyword evidence="4 11" id="KW-0963">Cytoplasm</keyword>
<dbReference type="Pfam" id="PF05746">
    <property type="entry name" value="DALR_1"/>
    <property type="match status" value="1"/>
</dbReference>
<evidence type="ECO:0000313" key="15">
    <source>
        <dbReference type="EMBL" id="VEU76035.1"/>
    </source>
</evidence>
<dbReference type="SMART" id="SM00836">
    <property type="entry name" value="DALR_1"/>
    <property type="match status" value="1"/>
</dbReference>
<dbReference type="SUPFAM" id="SSF55190">
    <property type="entry name" value="Arginyl-tRNA synthetase (ArgRS), N-terminal 'additional' domain"/>
    <property type="match status" value="1"/>
</dbReference>
<dbReference type="InterPro" id="IPR005148">
    <property type="entry name" value="Arg-tRNA-synth_N"/>
</dbReference>
<keyword evidence="16" id="KW-1185">Reference proteome</keyword>
<proteinExistence type="inferred from homology"/>
<evidence type="ECO:0000256" key="7">
    <source>
        <dbReference type="ARBA" id="ARBA00022840"/>
    </source>
</evidence>
<evidence type="ECO:0000256" key="2">
    <source>
        <dbReference type="ARBA" id="ARBA00005594"/>
    </source>
</evidence>
<evidence type="ECO:0000259" key="13">
    <source>
        <dbReference type="SMART" id="SM00836"/>
    </source>
</evidence>
<dbReference type="EC" id="6.1.1.19" evidence="11"/>
<protein>
    <recommendedName>
        <fullName evidence="11">Arginine--tRNA ligase</fullName>
        <ecNumber evidence="11">6.1.1.19</ecNumber>
    </recommendedName>
    <alternativeName>
        <fullName evidence="11">Arginyl-tRNA synthetase</fullName>
        <shortName evidence="11">ArgRS</shortName>
    </alternativeName>
</protein>
<accession>A0A449B644</accession>
<feature type="short sequence motif" description="'HIGH' region" evidence="11">
    <location>
        <begin position="139"/>
        <end position="149"/>
    </location>
</feature>
<comment type="similarity">
    <text evidence="2 11 12">Belongs to the class-I aminoacyl-tRNA synthetase family.</text>
</comment>
<dbReference type="Gene3D" id="3.40.50.620">
    <property type="entry name" value="HUPs"/>
    <property type="match status" value="1"/>
</dbReference>
<evidence type="ECO:0000256" key="12">
    <source>
        <dbReference type="RuleBase" id="RU363038"/>
    </source>
</evidence>
<dbReference type="InterPro" id="IPR008909">
    <property type="entry name" value="DALR_anticod-bd"/>
</dbReference>
<dbReference type="FunFam" id="3.40.50.620:FF:000062">
    <property type="entry name" value="Arginine--tRNA ligase"/>
    <property type="match status" value="1"/>
</dbReference>
<evidence type="ECO:0000256" key="3">
    <source>
        <dbReference type="ARBA" id="ARBA00011245"/>
    </source>
</evidence>
<evidence type="ECO:0000256" key="10">
    <source>
        <dbReference type="ARBA" id="ARBA00049339"/>
    </source>
</evidence>
<dbReference type="HAMAP" id="MF_00123">
    <property type="entry name" value="Arg_tRNA_synth"/>
    <property type="match status" value="1"/>
</dbReference>
<evidence type="ECO:0000256" key="1">
    <source>
        <dbReference type="ARBA" id="ARBA00004496"/>
    </source>
</evidence>
<evidence type="ECO:0000256" key="4">
    <source>
        <dbReference type="ARBA" id="ARBA00022490"/>
    </source>
</evidence>
<dbReference type="SUPFAM" id="SSF52374">
    <property type="entry name" value="Nucleotidylyl transferase"/>
    <property type="match status" value="1"/>
</dbReference>
<keyword evidence="9 11" id="KW-0030">Aminoacyl-tRNA synthetase</keyword>
<comment type="subunit">
    <text evidence="3 11">Monomer.</text>
</comment>
<dbReference type="GO" id="GO:0004814">
    <property type="term" value="F:arginine-tRNA ligase activity"/>
    <property type="evidence" value="ECO:0007669"/>
    <property type="project" value="UniProtKB-UniRule"/>
</dbReference>
<dbReference type="OrthoDB" id="9805987at2"/>
<evidence type="ECO:0000256" key="9">
    <source>
        <dbReference type="ARBA" id="ARBA00023146"/>
    </source>
</evidence>
<dbReference type="InterPro" id="IPR001278">
    <property type="entry name" value="Arg-tRNA-ligase"/>
</dbReference>
<dbReference type="KEGG" id="mcou:NCTC10179_00197"/>
<dbReference type="GO" id="GO:0006420">
    <property type="term" value="P:arginyl-tRNA aminoacylation"/>
    <property type="evidence" value="ECO:0007669"/>
    <property type="project" value="UniProtKB-UniRule"/>
</dbReference>
<dbReference type="SUPFAM" id="SSF47323">
    <property type="entry name" value="Anticodon-binding domain of a subclass of class I aminoacyl-tRNA synthetases"/>
    <property type="match status" value="1"/>
</dbReference>
<comment type="catalytic activity">
    <reaction evidence="10 11">
        <text>tRNA(Arg) + L-arginine + ATP = L-arginyl-tRNA(Arg) + AMP + diphosphate</text>
        <dbReference type="Rhea" id="RHEA:20301"/>
        <dbReference type="Rhea" id="RHEA-COMP:9658"/>
        <dbReference type="Rhea" id="RHEA-COMP:9673"/>
        <dbReference type="ChEBI" id="CHEBI:30616"/>
        <dbReference type="ChEBI" id="CHEBI:32682"/>
        <dbReference type="ChEBI" id="CHEBI:33019"/>
        <dbReference type="ChEBI" id="CHEBI:78442"/>
        <dbReference type="ChEBI" id="CHEBI:78513"/>
        <dbReference type="ChEBI" id="CHEBI:456215"/>
        <dbReference type="EC" id="6.1.1.19"/>
    </reaction>
</comment>
<evidence type="ECO:0000256" key="8">
    <source>
        <dbReference type="ARBA" id="ARBA00022917"/>
    </source>
</evidence>
<dbReference type="SMART" id="SM01016">
    <property type="entry name" value="Arg_tRNA_synt_N"/>
    <property type="match status" value="1"/>
</dbReference>
<keyword evidence="8 11" id="KW-0648">Protein biosynthesis</keyword>
<dbReference type="InterPro" id="IPR001412">
    <property type="entry name" value="aa-tRNA-synth_I_CS"/>
</dbReference>
<dbReference type="PRINTS" id="PR01038">
    <property type="entry name" value="TRNASYNTHARG"/>
</dbReference>
<evidence type="ECO:0000256" key="5">
    <source>
        <dbReference type="ARBA" id="ARBA00022598"/>
    </source>
</evidence>
<dbReference type="PROSITE" id="PS00178">
    <property type="entry name" value="AA_TRNA_LIGASE_I"/>
    <property type="match status" value="1"/>
</dbReference>
<dbReference type="Proteomes" id="UP000289497">
    <property type="component" value="Chromosome"/>
</dbReference>
<name>A0A449B644_9BACT</name>
<evidence type="ECO:0000313" key="16">
    <source>
        <dbReference type="Proteomes" id="UP000289497"/>
    </source>
</evidence>
<dbReference type="PANTHER" id="PTHR11956:SF5">
    <property type="entry name" value="ARGININE--TRNA LIGASE, CYTOPLASMIC"/>
    <property type="match status" value="1"/>
</dbReference>
<dbReference type="CDD" id="cd00671">
    <property type="entry name" value="ArgRS_core"/>
    <property type="match status" value="1"/>
</dbReference>
<keyword evidence="5 11" id="KW-0436">Ligase</keyword>
<keyword evidence="7 11" id="KW-0067">ATP-binding</keyword>
<sequence>MSLFLNTKNKINAVLKQLKDQQILNSEFGDSELVYSLATPNVPENLNSQQINYHYATNVAFIAKRFFKGSPMQLANLIAEKLQQDPFFDKIDVANPGFINIVLNSQSLLDFLKSVVTLNEQYGANQVKSQKINLEFVSANPTGFLHVGHARGAAVGDSLARILTHAGHEVEREYYINDAGNQINVLTQSASVRYHKLFGIDIPMPETCYRGDDIIWLAQQIKDKYNDKFINQSETKEFKKICIEILLNKIKEDLANFNVTFNTFFSEQSLYDQELIKQTLSTLQPHTFTQDNALFLATEKLGDDKDRVLIKQDGSYTYLLPDIAYHQIKSAKAEKLINVWGADHSGYIARMKIALECLGVDSSKMDVLVVQLVRLIKNGEEFKMSKRAGTSVFLSDLLNESSSDAVRFSMLTREVNSKFDFDIDIANSKDVKNPVFTVQYTHSRATSILNKVGTLSMNNQLSLSVKMQNLIMELAKFPELIKTIAQTYKVNLMPQYLIDLAKAFNSFYSETKIVGSENEATLAYLVLATKNTLKLGLNLIGVSAPESM</sequence>
<reference evidence="15 16" key="1">
    <citation type="submission" date="2019-01" db="EMBL/GenBank/DDBJ databases">
        <authorList>
            <consortium name="Pathogen Informatics"/>
        </authorList>
    </citation>
    <scope>NUCLEOTIDE SEQUENCE [LARGE SCALE GENOMIC DNA]</scope>
    <source>
        <strain evidence="15 16">NCTC10179</strain>
    </source>
</reference>
<organism evidence="15 16">
    <name type="scientific">Mycoplasmopsis columboralis</name>
    <dbReference type="NCBI Taxonomy" id="171282"/>
    <lineage>
        <taxon>Bacteria</taxon>
        <taxon>Bacillati</taxon>
        <taxon>Mycoplasmatota</taxon>
        <taxon>Mycoplasmoidales</taxon>
        <taxon>Metamycoplasmataceae</taxon>
        <taxon>Mycoplasmopsis</taxon>
    </lineage>
</organism>
<gene>
    <name evidence="11 15" type="primary">argS</name>
    <name evidence="15" type="ORF">NCTC10179_00197</name>
</gene>
<dbReference type="Pfam" id="PF03485">
    <property type="entry name" value="Arg_tRNA_synt_N"/>
    <property type="match status" value="1"/>
</dbReference>
<dbReference type="Gene3D" id="1.10.730.10">
    <property type="entry name" value="Isoleucyl-tRNA Synthetase, Domain 1"/>
    <property type="match status" value="1"/>
</dbReference>
<dbReference type="InterPro" id="IPR009080">
    <property type="entry name" value="tRNAsynth_Ia_anticodon-bd"/>
</dbReference>
<feature type="domain" description="DALR anticodon binding" evidence="13">
    <location>
        <begin position="438"/>
        <end position="548"/>
    </location>
</feature>
<dbReference type="Gene3D" id="3.30.1360.70">
    <property type="entry name" value="Arginyl tRNA synthetase N-terminal domain"/>
    <property type="match status" value="1"/>
</dbReference>
<dbReference type="Pfam" id="PF00750">
    <property type="entry name" value="tRNA-synt_1d"/>
    <property type="match status" value="1"/>
</dbReference>
<evidence type="ECO:0000256" key="6">
    <source>
        <dbReference type="ARBA" id="ARBA00022741"/>
    </source>
</evidence>
<evidence type="ECO:0000256" key="11">
    <source>
        <dbReference type="HAMAP-Rule" id="MF_00123"/>
    </source>
</evidence>
<dbReference type="RefSeq" id="WP_036434630.1">
    <property type="nucleotide sequence ID" value="NZ_LR215039.1"/>
</dbReference>
<dbReference type="InterPro" id="IPR014729">
    <property type="entry name" value="Rossmann-like_a/b/a_fold"/>
</dbReference>
<dbReference type="PANTHER" id="PTHR11956">
    <property type="entry name" value="ARGINYL-TRNA SYNTHETASE"/>
    <property type="match status" value="1"/>
</dbReference>
<dbReference type="NCBIfam" id="TIGR00456">
    <property type="entry name" value="argS"/>
    <property type="match status" value="1"/>
</dbReference>
<dbReference type="EMBL" id="LR215039">
    <property type="protein sequence ID" value="VEU76035.1"/>
    <property type="molecule type" value="Genomic_DNA"/>
</dbReference>
<dbReference type="GO" id="GO:0005737">
    <property type="term" value="C:cytoplasm"/>
    <property type="evidence" value="ECO:0007669"/>
    <property type="project" value="UniProtKB-SubCell"/>
</dbReference>